<dbReference type="NCBIfam" id="TIGR00756">
    <property type="entry name" value="PPR"/>
    <property type="match status" value="9"/>
</dbReference>
<keyword evidence="2" id="KW-0677">Repeat</keyword>
<sequence length="581" mass="66626">MAGRGRVLWVMDIGADWTRRPNYTKILLRWYSSESAHFHQHPQSIASCASVNRPQNREDTAQNSHMTRQIVAVRKGNLISSEERAFDPQRKNQLQNEGLLVMQSSTAPSRPVPSLDDHLTDYDKICGVFLQKLKGKAAIEAAFQQTGVILTQETIDRVVKRASLGGEALLTFFRWAGKQPNCQHNLNSYNDMLNGLGRRKYFDHMEAFLHQMNTQGPPPTVKTMDIVMTRYIKANRITEAVRTFDRMEEFGLMADTAALNTLLHRLCQENHTSSAKSLLNKIRKKTSPDNITYSILIGGWARQGRTEEVCRTLNDMTGQGLKPDNITYNYVLDGLFRAGRNKDAAKLLKNMSRKGCSPTTIIYNTMIRNLCLEGNLDEGLKYYDEMLSKGSKPNITTYNLLIRFFIKARRVADALEIFNLLRESVEIPEVGTVNSFIEPLCKFGPPDAALQFYELMKQMGCSPNLKTYKLLLMRLGRFGFWDQMLKLWNEMQESGWDSDVEVYTYVVNGFCNGRKLDEATHFMGEALSKGFCPGRIICSKLINKLIRARKVEAAYNLFRRFKDARRIDKIKRIRRSRGWQY</sequence>
<feature type="repeat" description="PPR" evidence="3">
    <location>
        <begin position="499"/>
        <end position="533"/>
    </location>
</feature>
<dbReference type="Pfam" id="PF13041">
    <property type="entry name" value="PPR_2"/>
    <property type="match status" value="3"/>
</dbReference>
<evidence type="ECO:0000313" key="4">
    <source>
        <dbReference type="EMBL" id="KAH9299949.1"/>
    </source>
</evidence>
<feature type="repeat" description="PPR" evidence="3">
    <location>
        <begin position="464"/>
        <end position="498"/>
    </location>
</feature>
<feature type="repeat" description="PPR" evidence="3">
    <location>
        <begin position="324"/>
        <end position="358"/>
    </location>
</feature>
<keyword evidence="5" id="KW-1185">Reference proteome</keyword>
<feature type="repeat" description="PPR" evidence="3">
    <location>
        <begin position="359"/>
        <end position="393"/>
    </location>
</feature>
<evidence type="ECO:0000313" key="5">
    <source>
        <dbReference type="Proteomes" id="UP000824469"/>
    </source>
</evidence>
<protein>
    <recommendedName>
        <fullName evidence="6">Pentatricopeptide repeat-containing protein</fullName>
    </recommendedName>
</protein>
<evidence type="ECO:0000256" key="2">
    <source>
        <dbReference type="ARBA" id="ARBA00022737"/>
    </source>
</evidence>
<dbReference type="EMBL" id="JAHRHJ020000009">
    <property type="protein sequence ID" value="KAH9299949.1"/>
    <property type="molecule type" value="Genomic_DNA"/>
</dbReference>
<dbReference type="Gene3D" id="1.25.40.10">
    <property type="entry name" value="Tetratricopeptide repeat domain"/>
    <property type="match status" value="4"/>
</dbReference>
<proteinExistence type="inferred from homology"/>
<dbReference type="Proteomes" id="UP000824469">
    <property type="component" value="Unassembled WGS sequence"/>
</dbReference>
<dbReference type="Pfam" id="PF01535">
    <property type="entry name" value="PPR"/>
    <property type="match status" value="4"/>
</dbReference>
<dbReference type="OMA" id="MLSDNCE"/>
<dbReference type="AlphaFoldDB" id="A0AA38FBI1"/>
<gene>
    <name evidence="4" type="ORF">KI387_011532</name>
</gene>
<evidence type="ECO:0000256" key="1">
    <source>
        <dbReference type="ARBA" id="ARBA00007626"/>
    </source>
</evidence>
<comment type="similarity">
    <text evidence="1">Belongs to the PPR family. P subfamily.</text>
</comment>
<feature type="repeat" description="PPR" evidence="3">
    <location>
        <begin position="185"/>
        <end position="219"/>
    </location>
</feature>
<dbReference type="PANTHER" id="PTHR47447">
    <property type="entry name" value="OS03G0856100 PROTEIN"/>
    <property type="match status" value="1"/>
</dbReference>
<dbReference type="InterPro" id="IPR011990">
    <property type="entry name" value="TPR-like_helical_dom_sf"/>
</dbReference>
<accession>A0AA38FBI1</accession>
<name>A0AA38FBI1_TAXCH</name>
<dbReference type="PROSITE" id="PS51375">
    <property type="entry name" value="PPR"/>
    <property type="match status" value="9"/>
</dbReference>
<feature type="repeat" description="PPR" evidence="3">
    <location>
        <begin position="220"/>
        <end position="254"/>
    </location>
</feature>
<comment type="caution">
    <text evidence="4">The sequence shown here is derived from an EMBL/GenBank/DDBJ whole genome shotgun (WGS) entry which is preliminary data.</text>
</comment>
<reference evidence="4 5" key="1">
    <citation type="journal article" date="2021" name="Nat. Plants">
        <title>The Taxus genome provides insights into paclitaxel biosynthesis.</title>
        <authorList>
            <person name="Xiong X."/>
            <person name="Gou J."/>
            <person name="Liao Q."/>
            <person name="Li Y."/>
            <person name="Zhou Q."/>
            <person name="Bi G."/>
            <person name="Li C."/>
            <person name="Du R."/>
            <person name="Wang X."/>
            <person name="Sun T."/>
            <person name="Guo L."/>
            <person name="Liang H."/>
            <person name="Lu P."/>
            <person name="Wu Y."/>
            <person name="Zhang Z."/>
            <person name="Ro D.K."/>
            <person name="Shang Y."/>
            <person name="Huang S."/>
            <person name="Yan J."/>
        </authorList>
    </citation>
    <scope>NUCLEOTIDE SEQUENCE [LARGE SCALE GENOMIC DNA]</scope>
    <source>
        <strain evidence="4">Ta-2019</strain>
    </source>
</reference>
<feature type="repeat" description="PPR" evidence="3">
    <location>
        <begin position="429"/>
        <end position="463"/>
    </location>
</feature>
<dbReference type="PANTHER" id="PTHR47447:SF28">
    <property type="entry name" value="PENTACOTRIPEPTIDE-REPEAT REGION OF PRORP DOMAIN-CONTAINING PROTEIN"/>
    <property type="match status" value="1"/>
</dbReference>
<feature type="repeat" description="PPR" evidence="3">
    <location>
        <begin position="394"/>
        <end position="428"/>
    </location>
</feature>
<feature type="repeat" description="PPR" evidence="3">
    <location>
        <begin position="289"/>
        <end position="323"/>
    </location>
</feature>
<evidence type="ECO:0008006" key="6">
    <source>
        <dbReference type="Google" id="ProtNLM"/>
    </source>
</evidence>
<dbReference type="InterPro" id="IPR002885">
    <property type="entry name" value="PPR_rpt"/>
</dbReference>
<organism evidence="4 5">
    <name type="scientific">Taxus chinensis</name>
    <name type="common">Chinese yew</name>
    <name type="synonym">Taxus wallichiana var. chinensis</name>
    <dbReference type="NCBI Taxonomy" id="29808"/>
    <lineage>
        <taxon>Eukaryota</taxon>
        <taxon>Viridiplantae</taxon>
        <taxon>Streptophyta</taxon>
        <taxon>Embryophyta</taxon>
        <taxon>Tracheophyta</taxon>
        <taxon>Spermatophyta</taxon>
        <taxon>Pinopsida</taxon>
        <taxon>Pinidae</taxon>
        <taxon>Conifers II</taxon>
        <taxon>Cupressales</taxon>
        <taxon>Taxaceae</taxon>
        <taxon>Taxus</taxon>
    </lineage>
</organism>
<evidence type="ECO:0000256" key="3">
    <source>
        <dbReference type="PROSITE-ProRule" id="PRU00708"/>
    </source>
</evidence>